<dbReference type="Proteomes" id="UP001148614">
    <property type="component" value="Unassembled WGS sequence"/>
</dbReference>
<evidence type="ECO:0000256" key="1">
    <source>
        <dbReference type="SAM" id="MobiDB-lite"/>
    </source>
</evidence>
<comment type="caution">
    <text evidence="2">The sequence shown here is derived from an EMBL/GenBank/DDBJ whole genome shotgun (WGS) entry which is preliminary data.</text>
</comment>
<feature type="region of interest" description="Disordered" evidence="1">
    <location>
        <begin position="1"/>
        <end position="31"/>
    </location>
</feature>
<dbReference type="EMBL" id="JANPWZ010003790">
    <property type="protein sequence ID" value="KAJ3551270.1"/>
    <property type="molecule type" value="Genomic_DNA"/>
</dbReference>
<proteinExistence type="predicted"/>
<gene>
    <name evidence="2" type="ORF">NPX13_g11402</name>
</gene>
<name>A0A9W8N376_9PEZI</name>
<sequence length="117" mass="13020">MKGVAANSPASAGFLPPPVSPISPTLQSHLRSHGEHLDPYLVSPPTPVTIQFTMAESLELQQWQEVVGGMRQTHAEALGQLWNNPKDTELRAKVRQLRTVRQEQADAIAQIHKRREI</sequence>
<reference evidence="2" key="1">
    <citation type="submission" date="2022-07" db="EMBL/GenBank/DDBJ databases">
        <title>Genome Sequence of Xylaria arbuscula.</title>
        <authorList>
            <person name="Buettner E."/>
        </authorList>
    </citation>
    <scope>NUCLEOTIDE SEQUENCE</scope>
    <source>
        <strain evidence="2">VT107</strain>
    </source>
</reference>
<keyword evidence="3" id="KW-1185">Reference proteome</keyword>
<evidence type="ECO:0000313" key="2">
    <source>
        <dbReference type="EMBL" id="KAJ3551270.1"/>
    </source>
</evidence>
<dbReference type="AlphaFoldDB" id="A0A9W8N376"/>
<evidence type="ECO:0000313" key="3">
    <source>
        <dbReference type="Proteomes" id="UP001148614"/>
    </source>
</evidence>
<organism evidence="2 3">
    <name type="scientific">Xylaria arbuscula</name>
    <dbReference type="NCBI Taxonomy" id="114810"/>
    <lineage>
        <taxon>Eukaryota</taxon>
        <taxon>Fungi</taxon>
        <taxon>Dikarya</taxon>
        <taxon>Ascomycota</taxon>
        <taxon>Pezizomycotina</taxon>
        <taxon>Sordariomycetes</taxon>
        <taxon>Xylariomycetidae</taxon>
        <taxon>Xylariales</taxon>
        <taxon>Xylariaceae</taxon>
        <taxon>Xylaria</taxon>
    </lineage>
</organism>
<protein>
    <submittedName>
        <fullName evidence="2">Uncharacterized protein</fullName>
    </submittedName>
</protein>
<accession>A0A9W8N376</accession>